<dbReference type="AlphaFoldDB" id="A0AAJ4RAZ8"/>
<dbReference type="PANTHER" id="PTHR11390">
    <property type="entry name" value="PROKARYOTIC DNA TOPOISOMERASE"/>
    <property type="match status" value="1"/>
</dbReference>
<sequence length="705" mass="81220">MKKILLLCEKPSQKAIFSEIIGSPKNLGRAIVGKYGEYEITIFALAGHIFGIPDLKEFDKKFEGAYKNHIDYLPFLPPEDNFYPRKPDPDKLSIYRDLKNLLFGCDIILDATDPDDEGKSISKEILLYTKTINKLGGFVRTDNLSKEALKKELEWALDNLHDKKRLSEYHLMANRALLKGDLNYGVGINASRYLIGKMDKKVSFGTAQTRLVDLIVKRTIEYLQHDKKTFFNIKLKTDLGEFVVKLPDEVKYDQNKVYEIAQKIDEKPIKIKKVEIKQKEEPPLKWYDGSDLAKDASKILKKDPFSLLDEKKGLLEQMYLNNILTYPRTDSKNMMPENNFAEQQKIASYYAKLYGVEIDPDLKKKGLWYPEEMAEKLKINHTPCTVARAGIDISKLSKDEKIVFDLAAKRLLSIFMPNPITKTITIKGEVEGVEVELKEISDISLGYKEIYGEEKRKSKIQNPQNLENSIIVPEETIIIKDYTKPPSLYTTRSILDVMKKKNIGAESTYKSLFNKVTDKERPFVEISKNKLFATKFAIEFIKLIPQEAVYIINQFEEEILQALTDKKITLQEAFIKRNEIIKKTFELIKNSIDKNAEELSKLAQDSRNIGKCPKCKGNVLAGKNAFICENRKIVKTENGWENQGSCDFYIPYKVDTEKISYKLTPSNFKKLLEGKSVKIDVFYKQKQKRVKTKVELENGKIKFIF</sequence>
<evidence type="ECO:0000256" key="2">
    <source>
        <dbReference type="ARBA" id="ARBA00023125"/>
    </source>
</evidence>
<dbReference type="Gene3D" id="3.40.50.140">
    <property type="match status" value="1"/>
</dbReference>
<evidence type="ECO:0000256" key="3">
    <source>
        <dbReference type="ARBA" id="ARBA00023235"/>
    </source>
</evidence>
<dbReference type="SMART" id="SM00437">
    <property type="entry name" value="TOP1Ac"/>
    <property type="match status" value="1"/>
</dbReference>
<geneLocation type="plasmid" evidence="5 8">
    <name>unnamed1</name>
</geneLocation>
<dbReference type="GO" id="GO:0003917">
    <property type="term" value="F:DNA topoisomerase type I (single strand cut, ATP-independent) activity"/>
    <property type="evidence" value="ECO:0007669"/>
    <property type="project" value="InterPro"/>
</dbReference>
<keyword evidence="3" id="KW-0413">Isomerase</keyword>
<evidence type="ECO:0000313" key="5">
    <source>
        <dbReference type="EMBL" id="QDD68221.1"/>
    </source>
</evidence>
<dbReference type="Gene3D" id="1.10.460.10">
    <property type="entry name" value="Topoisomerase I, domain 2"/>
    <property type="match status" value="1"/>
</dbReference>
<dbReference type="RefSeq" id="WP_123353321.1">
    <property type="nucleotide sequence ID" value="NZ_CP040940.1"/>
</dbReference>
<dbReference type="InterPro" id="IPR013825">
    <property type="entry name" value="Topo_IA_cen_sub2"/>
</dbReference>
<dbReference type="InterPro" id="IPR003602">
    <property type="entry name" value="Topo_IA_DNA-bd_dom"/>
</dbReference>
<dbReference type="InterPro" id="IPR013497">
    <property type="entry name" value="Topo_IA_cen"/>
</dbReference>
<dbReference type="EMBL" id="RJVK01000006">
    <property type="protein sequence ID" value="ROR38735.1"/>
    <property type="molecule type" value="Genomic_DNA"/>
</dbReference>
<dbReference type="Gene3D" id="2.70.20.10">
    <property type="entry name" value="Topoisomerase I, domain 3"/>
    <property type="match status" value="1"/>
</dbReference>
<proteinExistence type="predicted"/>
<dbReference type="EMBL" id="CP040940">
    <property type="protein sequence ID" value="QDD68221.1"/>
    <property type="molecule type" value="Genomic_DNA"/>
</dbReference>
<evidence type="ECO:0000313" key="6">
    <source>
        <dbReference type="EMBL" id="ROR38735.1"/>
    </source>
</evidence>
<keyword evidence="5" id="KW-0614">Plasmid</keyword>
<dbReference type="SUPFAM" id="SSF56712">
    <property type="entry name" value="Prokaryotic type I DNA topoisomerase"/>
    <property type="match status" value="1"/>
</dbReference>
<dbReference type="GO" id="GO:0043597">
    <property type="term" value="C:cytoplasmic replication fork"/>
    <property type="evidence" value="ECO:0007669"/>
    <property type="project" value="TreeGrafter"/>
</dbReference>
<dbReference type="PROSITE" id="PS52039">
    <property type="entry name" value="TOPO_IA_2"/>
    <property type="match status" value="1"/>
</dbReference>
<accession>A0AAJ4RAZ8</accession>
<dbReference type="GO" id="GO:0006281">
    <property type="term" value="P:DNA repair"/>
    <property type="evidence" value="ECO:0007669"/>
    <property type="project" value="TreeGrafter"/>
</dbReference>
<dbReference type="Gene3D" id="1.10.290.10">
    <property type="entry name" value="Topoisomerase I, domain 4"/>
    <property type="match status" value="1"/>
</dbReference>
<dbReference type="Proteomes" id="UP000298805">
    <property type="component" value="Plasmid unnamed1"/>
</dbReference>
<evidence type="ECO:0000313" key="8">
    <source>
        <dbReference type="Proteomes" id="UP000298805"/>
    </source>
</evidence>
<dbReference type="InterPro" id="IPR013824">
    <property type="entry name" value="Topo_IA_cen_sub1"/>
</dbReference>
<dbReference type="Pfam" id="PF01131">
    <property type="entry name" value="Topoisom_bac"/>
    <property type="match status" value="1"/>
</dbReference>
<dbReference type="InterPro" id="IPR006171">
    <property type="entry name" value="TOPRIM_dom"/>
</dbReference>
<dbReference type="InterPro" id="IPR000380">
    <property type="entry name" value="Topo_IA"/>
</dbReference>
<keyword evidence="2" id="KW-0238">DNA-binding</keyword>
<keyword evidence="1" id="KW-0799">Topoisomerase</keyword>
<gene>
    <name evidence="5" type="ORF">C6V80_10220</name>
    <name evidence="6" type="ORF">EDC58_1950</name>
</gene>
<feature type="domain" description="Topo IA-type catalytic" evidence="4">
    <location>
        <begin position="169"/>
        <end position="592"/>
    </location>
</feature>
<evidence type="ECO:0000256" key="1">
    <source>
        <dbReference type="ARBA" id="ARBA00023029"/>
    </source>
</evidence>
<reference evidence="5 8" key="2">
    <citation type="submission" date="2019-06" db="EMBL/GenBank/DDBJ databases">
        <title>A comparative analysis of the Nautiliaceae.</title>
        <authorList>
            <person name="Grosche A."/>
            <person name="Smedile F."/>
            <person name="Vetriani C."/>
        </authorList>
    </citation>
    <scope>NUCLEOTIDE SEQUENCE [LARGE SCALE GENOMIC DNA]</scope>
    <source>
        <strain evidence="5 8">TB6</strain>
        <plasmid evidence="5 8">unnamed1</plasmid>
    </source>
</reference>
<dbReference type="PRINTS" id="PR00417">
    <property type="entry name" value="PRTPISMRASEI"/>
</dbReference>
<reference evidence="6 7" key="1">
    <citation type="submission" date="2018-11" db="EMBL/GenBank/DDBJ databases">
        <title>Genomic Encyclopedia of Type Strains, Phase IV (KMG-IV): sequencing the most valuable type-strain genomes for metagenomic binning, comparative biology and taxonomic classification.</title>
        <authorList>
            <person name="Goeker M."/>
        </authorList>
    </citation>
    <scope>NUCLEOTIDE SEQUENCE [LARGE SCALE GENOMIC DNA]</scope>
    <source>
        <strain evidence="6 7">DSM 27783</strain>
    </source>
</reference>
<dbReference type="GO" id="GO:0006265">
    <property type="term" value="P:DNA topological change"/>
    <property type="evidence" value="ECO:0007669"/>
    <property type="project" value="InterPro"/>
</dbReference>
<dbReference type="PANTHER" id="PTHR11390:SF21">
    <property type="entry name" value="DNA TOPOISOMERASE 3-ALPHA"/>
    <property type="match status" value="1"/>
</dbReference>
<name>A0AAJ4RAZ8_9BACT</name>
<evidence type="ECO:0000259" key="4">
    <source>
        <dbReference type="PROSITE" id="PS52039"/>
    </source>
</evidence>
<dbReference type="GO" id="GO:0003677">
    <property type="term" value="F:DNA binding"/>
    <property type="evidence" value="ECO:0007669"/>
    <property type="project" value="UniProtKB-KW"/>
</dbReference>
<dbReference type="GO" id="GO:0006310">
    <property type="term" value="P:DNA recombination"/>
    <property type="evidence" value="ECO:0007669"/>
    <property type="project" value="TreeGrafter"/>
</dbReference>
<dbReference type="Pfam" id="PF01751">
    <property type="entry name" value="Toprim"/>
    <property type="match status" value="1"/>
</dbReference>
<organism evidence="6 7">
    <name type="scientific">Caminibacter pacificus</name>
    <dbReference type="NCBI Taxonomy" id="1424653"/>
    <lineage>
        <taxon>Bacteria</taxon>
        <taxon>Pseudomonadati</taxon>
        <taxon>Campylobacterota</taxon>
        <taxon>Epsilonproteobacteria</taxon>
        <taxon>Nautiliales</taxon>
        <taxon>Nautiliaceae</taxon>
        <taxon>Caminibacter</taxon>
    </lineage>
</organism>
<dbReference type="Proteomes" id="UP000272781">
    <property type="component" value="Unassembled WGS sequence"/>
</dbReference>
<keyword evidence="8" id="KW-1185">Reference proteome</keyword>
<protein>
    <submittedName>
        <fullName evidence="6">DNA topoisomerase IA</fullName>
    </submittedName>
    <submittedName>
        <fullName evidence="5">Type IA DNA topoisomerase</fullName>
    </submittedName>
</protein>
<dbReference type="InterPro" id="IPR023405">
    <property type="entry name" value="Topo_IA_core_domain"/>
</dbReference>
<dbReference type="InterPro" id="IPR013826">
    <property type="entry name" value="Topo_IA_cen_sub3"/>
</dbReference>
<evidence type="ECO:0000313" key="7">
    <source>
        <dbReference type="Proteomes" id="UP000272781"/>
    </source>
</evidence>